<gene>
    <name evidence="3" type="ORF">EIN_173140</name>
</gene>
<dbReference type="AlphaFoldDB" id="A0A0A1TVW2"/>
<reference evidence="3 4" key="1">
    <citation type="submission" date="2012-10" db="EMBL/GenBank/DDBJ databases">
        <authorList>
            <person name="Zafar N."/>
            <person name="Inman J."/>
            <person name="Hall N."/>
            <person name="Lorenzi H."/>
            <person name="Caler E."/>
        </authorList>
    </citation>
    <scope>NUCLEOTIDE SEQUENCE [LARGE SCALE GENOMIC DNA]</scope>
    <source>
        <strain evidence="3 4">IP1</strain>
    </source>
</reference>
<dbReference type="OMA" id="RIIIWQM"/>
<dbReference type="InterPro" id="IPR023578">
    <property type="entry name" value="Ras_GEF_dom_sf"/>
</dbReference>
<evidence type="ECO:0000313" key="4">
    <source>
        <dbReference type="Proteomes" id="UP000014680"/>
    </source>
</evidence>
<dbReference type="GeneID" id="14883542"/>
<accession>A0A0A1TVW2</accession>
<dbReference type="SUPFAM" id="SSF48366">
    <property type="entry name" value="Ras GEF"/>
    <property type="match status" value="1"/>
</dbReference>
<dbReference type="GO" id="GO:0005085">
    <property type="term" value="F:guanyl-nucleotide exchange factor activity"/>
    <property type="evidence" value="ECO:0007669"/>
    <property type="project" value="InterPro"/>
</dbReference>
<dbReference type="InterPro" id="IPR001895">
    <property type="entry name" value="RASGEF_cat_dom"/>
</dbReference>
<organism evidence="3 4">
    <name type="scientific">Entamoeba invadens IP1</name>
    <dbReference type="NCBI Taxonomy" id="370355"/>
    <lineage>
        <taxon>Eukaryota</taxon>
        <taxon>Amoebozoa</taxon>
        <taxon>Evosea</taxon>
        <taxon>Archamoebae</taxon>
        <taxon>Mastigamoebida</taxon>
        <taxon>Entamoebidae</taxon>
        <taxon>Entamoeba</taxon>
    </lineage>
</organism>
<evidence type="ECO:0000313" key="3">
    <source>
        <dbReference type="EMBL" id="ELP84649.1"/>
    </source>
</evidence>
<sequence>MTPTFFNSTKPSLSDIPSPYSPSTPRNSQRALSPLIEVKQTATSTCPISPICSFGDPSLSPKRKYSPPHDESFRFTEFDRVRSPRNITIQPGTPRKTKHRSLITKGVSKLFEPHKEKPVGVELDDVLMEFKMKEKNDFKSFNLNEFSKTLAERSLMLFDNFEDIHSVMHADDCRMVVWRLSSIRRFFLNKMCKTTSPKEEVENYEIDMKDIAQVCFGEDPIPSEIEFARKIAENCGSVFDKTGDPIFSEEGVIEEISNEKLLDCIVDPHVPFKSLEGAVYAMYLYTNAQTLTEKLVDADRRVFGAMSLGQEYIEQALRERVMTVTSLFLQVTSGIRDLENPLSCFIDGNVYPTWFVNKMSRALRLTETPLSCRELRRTLPEPVKKRRNFSLAEIGSSFFTLNQTEVERRMTPGLKEWREDGDESERPDLFWSNISEKVFAEQFGYFDYENFMKIEPENLVCGESSSSLSKYLKMCENAKKWVSQNVTNKTSAEYFIRVAFKLEKQRMFNSSYLIFSGVEISKREDKFKYDKIKKDLENGYTKLERLYKGGHRHEEFWKHYESIASNIYRSFVVEFWVEELKSEEILTLYFDELINMEKVRAFGRKIKMWTEVRGIELPIFKNDMINASLTKYLCKLNV</sequence>
<proteinExistence type="predicted"/>
<dbReference type="RefSeq" id="XP_004183995.1">
    <property type="nucleotide sequence ID" value="XM_004183947.1"/>
</dbReference>
<feature type="region of interest" description="Disordered" evidence="1">
    <location>
        <begin position="1"/>
        <end position="29"/>
    </location>
</feature>
<dbReference type="OrthoDB" id="26873at2759"/>
<dbReference type="Pfam" id="PF00617">
    <property type="entry name" value="RasGEF"/>
    <property type="match status" value="1"/>
</dbReference>
<dbReference type="InterPro" id="IPR036964">
    <property type="entry name" value="RASGEF_cat_dom_sf"/>
</dbReference>
<dbReference type="Gene3D" id="1.10.840.10">
    <property type="entry name" value="Ras guanine-nucleotide exchange factors catalytic domain"/>
    <property type="match status" value="1"/>
</dbReference>
<evidence type="ECO:0000256" key="1">
    <source>
        <dbReference type="SAM" id="MobiDB-lite"/>
    </source>
</evidence>
<keyword evidence="4" id="KW-1185">Reference proteome</keyword>
<evidence type="ECO:0000259" key="2">
    <source>
        <dbReference type="Pfam" id="PF00617"/>
    </source>
</evidence>
<dbReference type="EMBL" id="KB207112">
    <property type="protein sequence ID" value="ELP84649.1"/>
    <property type="molecule type" value="Genomic_DNA"/>
</dbReference>
<name>A0A0A1TVW2_ENTIV</name>
<feature type="domain" description="Ras-GEF" evidence="2">
    <location>
        <begin position="439"/>
        <end position="564"/>
    </location>
</feature>
<dbReference type="VEuPathDB" id="AmoebaDB:EIN_173140"/>
<feature type="compositionally biased region" description="Polar residues" evidence="1">
    <location>
        <begin position="1"/>
        <end position="12"/>
    </location>
</feature>
<dbReference type="KEGG" id="eiv:EIN_173140"/>
<dbReference type="GO" id="GO:0007264">
    <property type="term" value="P:small GTPase-mediated signal transduction"/>
    <property type="evidence" value="ECO:0007669"/>
    <property type="project" value="InterPro"/>
</dbReference>
<protein>
    <recommendedName>
        <fullName evidence="2">Ras-GEF domain-containing protein</fullName>
    </recommendedName>
</protein>
<dbReference type="Proteomes" id="UP000014680">
    <property type="component" value="Unassembled WGS sequence"/>
</dbReference>